<evidence type="ECO:0000313" key="5">
    <source>
        <dbReference type="Proteomes" id="UP000226191"/>
    </source>
</evidence>
<evidence type="ECO:0000313" key="6">
    <source>
        <dbReference type="Proteomes" id="UP000256621"/>
    </source>
</evidence>
<dbReference type="Proteomes" id="UP000226191">
    <property type="component" value="Unassembled WGS sequence"/>
</dbReference>
<name>A0A2B7ID05_CUTAC</name>
<reference evidence="3 6" key="2">
    <citation type="submission" date="2018-08" db="EMBL/GenBank/DDBJ databases">
        <title>Genome sequencing of Cutibacterium acnes KCOM 1315.</title>
        <authorList>
            <person name="Kook J.-K."/>
            <person name="Park S.-N."/>
            <person name="Lim Y.K."/>
        </authorList>
    </citation>
    <scope>NUCLEOTIDE SEQUENCE [LARGE SCALE GENOMIC DNA]</scope>
    <source>
        <strain evidence="3 6">KCOM 1315</strain>
    </source>
</reference>
<evidence type="ECO:0000256" key="2">
    <source>
        <dbReference type="SAM" id="Phobius"/>
    </source>
</evidence>
<keyword evidence="2" id="KW-1133">Transmembrane helix</keyword>
<feature type="transmembrane region" description="Helical" evidence="2">
    <location>
        <begin position="52"/>
        <end position="71"/>
    </location>
</feature>
<dbReference type="RefSeq" id="WP_002517167.1">
    <property type="nucleotide sequence ID" value="NZ_AP022844.1"/>
</dbReference>
<accession>A0A2B7ID05</accession>
<dbReference type="Proteomes" id="UP000256621">
    <property type="component" value="Chromosome"/>
</dbReference>
<feature type="region of interest" description="Disordered" evidence="1">
    <location>
        <begin position="1"/>
        <end position="20"/>
    </location>
</feature>
<protein>
    <submittedName>
        <fullName evidence="4">Uncharacterized protein</fullName>
    </submittedName>
</protein>
<proteinExistence type="predicted"/>
<organism evidence="4 5">
    <name type="scientific">Cutibacterium acnes</name>
    <name type="common">Propionibacterium acnes</name>
    <dbReference type="NCBI Taxonomy" id="1747"/>
    <lineage>
        <taxon>Bacteria</taxon>
        <taxon>Bacillati</taxon>
        <taxon>Actinomycetota</taxon>
        <taxon>Actinomycetes</taxon>
        <taxon>Propionibacteriales</taxon>
        <taxon>Propionibacteriaceae</taxon>
        <taxon>Cutibacterium</taxon>
    </lineage>
</organism>
<keyword evidence="2" id="KW-0812">Transmembrane</keyword>
<gene>
    <name evidence="4" type="ORF">B1B09_05850</name>
    <name evidence="3" type="ORF">DXN06_06930</name>
</gene>
<sequence length="233" mass="27318">MFIDNSAGPREFGPNDDASLELPAEGAYRVQEALRVMGWDPHHPRVFSQARGLVPVWLPLTAEITWGMLSIFLSNSDGIRDSIGGWFCFIFFLGTPVWILSDVTLRRYGVDYDKIWTRFGPFFYHQIRFTDITRFDIGGHRYKIWAGKTKINIDYHRYDYALVHLRLAEELHHRHIQLPQANITDPNWDEQAQIWRNILAADAYREHRDFYNTNPEQLAHLNALTPPPHHYDN</sequence>
<dbReference type="GeneID" id="92856180"/>
<evidence type="ECO:0000256" key="1">
    <source>
        <dbReference type="SAM" id="MobiDB-lite"/>
    </source>
</evidence>
<dbReference type="OrthoDB" id="3711426at2"/>
<dbReference type="EMBL" id="MVCE01000002">
    <property type="protein sequence ID" value="PGF35118.1"/>
    <property type="molecule type" value="Genomic_DNA"/>
</dbReference>
<feature type="transmembrane region" description="Helical" evidence="2">
    <location>
        <begin position="83"/>
        <end position="100"/>
    </location>
</feature>
<evidence type="ECO:0000313" key="3">
    <source>
        <dbReference type="EMBL" id="AXM06896.1"/>
    </source>
</evidence>
<dbReference type="EMBL" id="CP031442">
    <property type="protein sequence ID" value="AXM06896.1"/>
    <property type="molecule type" value="Genomic_DNA"/>
</dbReference>
<dbReference type="AlphaFoldDB" id="A0A2B7ID05"/>
<keyword evidence="2" id="KW-0472">Membrane</keyword>
<evidence type="ECO:0000313" key="4">
    <source>
        <dbReference type="EMBL" id="PGF35118.1"/>
    </source>
</evidence>
<reference evidence="4 5" key="1">
    <citation type="submission" date="2017-02" db="EMBL/GenBank/DDBJ databases">
        <title>Prevalence of linear plasmids in Cutibacterium acnes isolates obtained from cancerous prostatic tissue.</title>
        <authorList>
            <person name="Davidsson S."/>
            <person name="Bruggemann H."/>
        </authorList>
    </citation>
    <scope>NUCLEOTIDE SEQUENCE [LARGE SCALE GENOMIC DNA]</scope>
    <source>
        <strain evidence="4 5">11-78</strain>
    </source>
</reference>